<evidence type="ECO:0000313" key="2">
    <source>
        <dbReference type="EMBL" id="AGI67831.1"/>
    </source>
</evidence>
<reference evidence="2 3" key="1">
    <citation type="journal article" date="2013" name="PLoS ONE">
        <title>Poles Apart: Arctic and Antarctic Octadecabacter strains Share High Genome Plasticity and a New Type of Xanthorhodopsin.</title>
        <authorList>
            <person name="Vollmers J."/>
            <person name="Voget S."/>
            <person name="Dietrich S."/>
            <person name="Gollnow K."/>
            <person name="Smits M."/>
            <person name="Meyer K."/>
            <person name="Brinkhoff T."/>
            <person name="Simon M."/>
            <person name="Daniel R."/>
        </authorList>
    </citation>
    <scope>NUCLEOTIDE SEQUENCE [LARGE SCALE GENOMIC DNA]</scope>
    <source>
        <strain evidence="2 3">307</strain>
    </source>
</reference>
<dbReference type="GO" id="GO:0016747">
    <property type="term" value="F:acyltransferase activity, transferring groups other than amino-acyl groups"/>
    <property type="evidence" value="ECO:0007669"/>
    <property type="project" value="InterPro"/>
</dbReference>
<dbReference type="Pfam" id="PF13302">
    <property type="entry name" value="Acetyltransf_3"/>
    <property type="match status" value="1"/>
</dbReference>
<keyword evidence="2" id="KW-0808">Transferase</keyword>
<gene>
    <name evidence="2" type="ORF">OAN307_c22040</name>
</gene>
<protein>
    <submittedName>
        <fullName evidence="2">Acetyltransferase-like protein</fullName>
    </submittedName>
</protein>
<feature type="domain" description="N-acetyltransferase" evidence="1">
    <location>
        <begin position="25"/>
        <end position="181"/>
    </location>
</feature>
<dbReference type="KEGG" id="oat:OAN307_c22040"/>
<proteinExistence type="predicted"/>
<dbReference type="PROSITE" id="PS51186">
    <property type="entry name" value="GNAT"/>
    <property type="match status" value="1"/>
</dbReference>
<dbReference type="InterPro" id="IPR016181">
    <property type="entry name" value="Acyl_CoA_acyltransferase"/>
</dbReference>
<sequence>MTGRLTKGLPRSSWGPFDMLHTERLILRGGQAGDLEDMLAIYSDPRAMQYWSTAPHADPSVTQDLLKRRVAHWDSSRTNFQIEWKNRVIGNAGNFWRNEIGFILHPDHWRKSIITEAMDAIIPHLWTNTDHIAMTADADPLNIASVSLLTSLGFRETHRAERTFCINDVWSDSVYFALQRPA</sequence>
<dbReference type="PANTHER" id="PTHR43792">
    <property type="entry name" value="GNAT FAMILY, PUTATIVE (AFU_ORTHOLOGUE AFUA_3G00765)-RELATED-RELATED"/>
    <property type="match status" value="1"/>
</dbReference>
<dbReference type="eggNOG" id="COG1670">
    <property type="taxonomic scope" value="Bacteria"/>
</dbReference>
<dbReference type="Proteomes" id="UP000005307">
    <property type="component" value="Chromosome"/>
</dbReference>
<keyword evidence="3" id="KW-1185">Reference proteome</keyword>
<dbReference type="AlphaFoldDB" id="M9RBP6"/>
<dbReference type="EMBL" id="CP003740">
    <property type="protein sequence ID" value="AGI67831.1"/>
    <property type="molecule type" value="Genomic_DNA"/>
</dbReference>
<name>M9RBP6_9RHOB</name>
<dbReference type="Gene3D" id="3.40.630.30">
    <property type="match status" value="1"/>
</dbReference>
<organism evidence="2 3">
    <name type="scientific">Octadecabacter antarcticus 307</name>
    <dbReference type="NCBI Taxonomy" id="391626"/>
    <lineage>
        <taxon>Bacteria</taxon>
        <taxon>Pseudomonadati</taxon>
        <taxon>Pseudomonadota</taxon>
        <taxon>Alphaproteobacteria</taxon>
        <taxon>Rhodobacterales</taxon>
        <taxon>Roseobacteraceae</taxon>
        <taxon>Octadecabacter</taxon>
    </lineage>
</organism>
<dbReference type="SUPFAM" id="SSF55729">
    <property type="entry name" value="Acyl-CoA N-acyltransferases (Nat)"/>
    <property type="match status" value="1"/>
</dbReference>
<evidence type="ECO:0000259" key="1">
    <source>
        <dbReference type="PROSITE" id="PS51186"/>
    </source>
</evidence>
<dbReference type="InterPro" id="IPR000182">
    <property type="entry name" value="GNAT_dom"/>
</dbReference>
<dbReference type="HOGENOM" id="CLU_013985_3_6_5"/>
<evidence type="ECO:0000313" key="3">
    <source>
        <dbReference type="Proteomes" id="UP000005307"/>
    </source>
</evidence>
<dbReference type="STRING" id="391626.OAN307_c22040"/>
<accession>M9RBP6</accession>
<dbReference type="PANTHER" id="PTHR43792:SF1">
    <property type="entry name" value="N-ACETYLTRANSFERASE DOMAIN-CONTAINING PROTEIN"/>
    <property type="match status" value="1"/>
</dbReference>
<dbReference type="InterPro" id="IPR051531">
    <property type="entry name" value="N-acetyltransferase"/>
</dbReference>